<evidence type="ECO:0000256" key="5">
    <source>
        <dbReference type="ARBA" id="ARBA00023163"/>
    </source>
</evidence>
<dbReference type="PROSITE" id="PS50045">
    <property type="entry name" value="SIGMA54_INTERACT_4"/>
    <property type="match status" value="1"/>
</dbReference>
<dbReference type="Gene3D" id="3.40.50.2300">
    <property type="match status" value="1"/>
</dbReference>
<dbReference type="GO" id="GO:0043565">
    <property type="term" value="F:sequence-specific DNA binding"/>
    <property type="evidence" value="ECO:0007669"/>
    <property type="project" value="InterPro"/>
</dbReference>
<dbReference type="InterPro" id="IPR002078">
    <property type="entry name" value="Sigma_54_int"/>
</dbReference>
<dbReference type="InterPro" id="IPR058031">
    <property type="entry name" value="AAA_lid_NorR"/>
</dbReference>
<dbReference type="Gene3D" id="1.10.10.60">
    <property type="entry name" value="Homeodomain-like"/>
    <property type="match status" value="1"/>
</dbReference>
<dbReference type="Gene3D" id="1.10.8.60">
    <property type="match status" value="1"/>
</dbReference>
<keyword evidence="5" id="KW-0804">Transcription</keyword>
<dbReference type="SUPFAM" id="SSF46689">
    <property type="entry name" value="Homeodomain-like"/>
    <property type="match status" value="1"/>
</dbReference>
<evidence type="ECO:0000256" key="4">
    <source>
        <dbReference type="ARBA" id="ARBA00023015"/>
    </source>
</evidence>
<evidence type="ECO:0000259" key="6">
    <source>
        <dbReference type="PROSITE" id="PS50045"/>
    </source>
</evidence>
<dbReference type="InterPro" id="IPR003593">
    <property type="entry name" value="AAA+_ATPase"/>
</dbReference>
<sequence>MTDNSQYKILVVDDEPLIRESLYEILRIEGYHVQMAASGEDAYTLIEKDCFDIVVTDLKLPIMTGLDLLIKTKKSHPNIEFILITGYGSIETAVEAMRKNAFDYITKPINDDEIKIIIQKILEKKAILNENAALKEIIAQCGGDRATFGNIIGGSQKMQSIYNIVDSVASSNATILITGESGTGKGLLAKSIHEHDQQRNNKPFIEISCGAISETLLESELFGHVKGAFTGAIKDKEGRFEYAKGGTIFLDEIDSFSLGLQVKLLRVLQDGVFERVGDNITRKAEARILVATNQDLPDLILEGKFREDLYYRINVIAIQMPSLRERKEDIETIAQSFIKKYNTINKKNIQKISNDVKKIFQDYHWPGNIRELENAIEGAVIMAKTEIIHKENIPNLAKFISTEIKPLLGADGLSLKKIVEQPERDHIVSVLNDCRWNRNKAAAVLGVNRTTLYNKMKKYHISEDNH</sequence>
<dbReference type="EMBL" id="UOGJ01000050">
    <property type="protein sequence ID" value="VAX35401.1"/>
    <property type="molecule type" value="Genomic_DNA"/>
</dbReference>
<dbReference type="FunFam" id="3.40.50.2300:FF:000018">
    <property type="entry name" value="DNA-binding transcriptional regulator NtrC"/>
    <property type="match status" value="1"/>
</dbReference>
<keyword evidence="2" id="KW-0547">Nucleotide-binding</keyword>
<dbReference type="InterPro" id="IPR027417">
    <property type="entry name" value="P-loop_NTPase"/>
</dbReference>
<organism evidence="8">
    <name type="scientific">hydrothermal vent metagenome</name>
    <dbReference type="NCBI Taxonomy" id="652676"/>
    <lineage>
        <taxon>unclassified sequences</taxon>
        <taxon>metagenomes</taxon>
        <taxon>ecological metagenomes</taxon>
    </lineage>
</organism>
<dbReference type="PRINTS" id="PR01590">
    <property type="entry name" value="HTHFIS"/>
</dbReference>
<dbReference type="InterPro" id="IPR011006">
    <property type="entry name" value="CheY-like_superfamily"/>
</dbReference>
<evidence type="ECO:0000256" key="1">
    <source>
        <dbReference type="ARBA" id="ARBA00022553"/>
    </source>
</evidence>
<dbReference type="PROSITE" id="PS50110">
    <property type="entry name" value="RESPONSE_REGULATORY"/>
    <property type="match status" value="1"/>
</dbReference>
<dbReference type="InterPro" id="IPR009057">
    <property type="entry name" value="Homeodomain-like_sf"/>
</dbReference>
<keyword evidence="1" id="KW-0597">Phosphoprotein</keyword>
<dbReference type="InterPro" id="IPR025944">
    <property type="entry name" value="Sigma_54_int_dom_CS"/>
</dbReference>
<dbReference type="PANTHER" id="PTHR32071">
    <property type="entry name" value="TRANSCRIPTIONAL REGULATORY PROTEIN"/>
    <property type="match status" value="1"/>
</dbReference>
<keyword evidence="4" id="KW-0805">Transcription regulation</keyword>
<feature type="domain" description="Sigma-54 factor interaction" evidence="6">
    <location>
        <begin position="151"/>
        <end position="381"/>
    </location>
</feature>
<dbReference type="SUPFAM" id="SSF52172">
    <property type="entry name" value="CheY-like"/>
    <property type="match status" value="1"/>
</dbReference>
<gene>
    <name evidence="8" type="ORF">MNBD_UNCLBAC01-825</name>
</gene>
<reference evidence="8" key="1">
    <citation type="submission" date="2018-06" db="EMBL/GenBank/DDBJ databases">
        <authorList>
            <person name="Zhirakovskaya E."/>
        </authorList>
    </citation>
    <scope>NUCLEOTIDE SEQUENCE</scope>
</reference>
<name>A0A3B1D984_9ZZZZ</name>
<evidence type="ECO:0000256" key="2">
    <source>
        <dbReference type="ARBA" id="ARBA00022741"/>
    </source>
</evidence>
<evidence type="ECO:0000256" key="3">
    <source>
        <dbReference type="ARBA" id="ARBA00022840"/>
    </source>
</evidence>
<dbReference type="InterPro" id="IPR025662">
    <property type="entry name" value="Sigma_54_int_dom_ATP-bd_1"/>
</dbReference>
<dbReference type="PANTHER" id="PTHR32071:SF122">
    <property type="entry name" value="SIGMA FACTOR"/>
    <property type="match status" value="1"/>
</dbReference>
<dbReference type="FunFam" id="3.40.50.300:FF:000006">
    <property type="entry name" value="DNA-binding transcriptional regulator NtrC"/>
    <property type="match status" value="1"/>
</dbReference>
<feature type="domain" description="Response regulatory" evidence="7">
    <location>
        <begin position="8"/>
        <end position="122"/>
    </location>
</feature>
<dbReference type="Pfam" id="PF00072">
    <property type="entry name" value="Response_reg"/>
    <property type="match status" value="1"/>
</dbReference>
<accession>A0A3B1D984</accession>
<dbReference type="PROSITE" id="PS00675">
    <property type="entry name" value="SIGMA54_INTERACT_1"/>
    <property type="match status" value="1"/>
</dbReference>
<dbReference type="Pfam" id="PF02954">
    <property type="entry name" value="HTH_8"/>
    <property type="match status" value="1"/>
</dbReference>
<dbReference type="InterPro" id="IPR001789">
    <property type="entry name" value="Sig_transdc_resp-reg_receiver"/>
</dbReference>
<dbReference type="AlphaFoldDB" id="A0A3B1D984"/>
<proteinExistence type="predicted"/>
<dbReference type="GO" id="GO:0005524">
    <property type="term" value="F:ATP binding"/>
    <property type="evidence" value="ECO:0007669"/>
    <property type="project" value="UniProtKB-KW"/>
</dbReference>
<dbReference type="SMART" id="SM00448">
    <property type="entry name" value="REC"/>
    <property type="match status" value="1"/>
</dbReference>
<dbReference type="SUPFAM" id="SSF52540">
    <property type="entry name" value="P-loop containing nucleoside triphosphate hydrolases"/>
    <property type="match status" value="1"/>
</dbReference>
<keyword evidence="3" id="KW-0067">ATP-binding</keyword>
<dbReference type="SMART" id="SM00382">
    <property type="entry name" value="AAA"/>
    <property type="match status" value="1"/>
</dbReference>
<dbReference type="Gene3D" id="3.40.50.300">
    <property type="entry name" value="P-loop containing nucleotide triphosphate hydrolases"/>
    <property type="match status" value="1"/>
</dbReference>
<dbReference type="Pfam" id="PF25601">
    <property type="entry name" value="AAA_lid_14"/>
    <property type="match status" value="1"/>
</dbReference>
<dbReference type="InterPro" id="IPR002197">
    <property type="entry name" value="HTH_Fis"/>
</dbReference>
<protein>
    <submittedName>
        <fullName evidence="8">Response regulator of zinc sigma-54-dependent two-component system</fullName>
    </submittedName>
</protein>
<dbReference type="GO" id="GO:0000160">
    <property type="term" value="P:phosphorelay signal transduction system"/>
    <property type="evidence" value="ECO:0007669"/>
    <property type="project" value="InterPro"/>
</dbReference>
<dbReference type="PROSITE" id="PS00688">
    <property type="entry name" value="SIGMA54_INTERACT_3"/>
    <property type="match status" value="1"/>
</dbReference>
<dbReference type="GO" id="GO:0006355">
    <property type="term" value="P:regulation of DNA-templated transcription"/>
    <property type="evidence" value="ECO:0007669"/>
    <property type="project" value="InterPro"/>
</dbReference>
<evidence type="ECO:0000313" key="8">
    <source>
        <dbReference type="EMBL" id="VAX35401.1"/>
    </source>
</evidence>
<dbReference type="CDD" id="cd00009">
    <property type="entry name" value="AAA"/>
    <property type="match status" value="1"/>
</dbReference>
<dbReference type="Pfam" id="PF00158">
    <property type="entry name" value="Sigma54_activat"/>
    <property type="match status" value="1"/>
</dbReference>
<evidence type="ECO:0000259" key="7">
    <source>
        <dbReference type="PROSITE" id="PS50110"/>
    </source>
</evidence>